<evidence type="ECO:0000259" key="1">
    <source>
        <dbReference type="Pfam" id="PF13614"/>
    </source>
</evidence>
<dbReference type="Proteomes" id="UP000215635">
    <property type="component" value="Unassembled WGS sequence"/>
</dbReference>
<comment type="caution">
    <text evidence="2">The sequence shown here is derived from an EMBL/GenBank/DDBJ whole genome shotgun (WGS) entry which is preliminary data.</text>
</comment>
<dbReference type="AlphaFoldDB" id="A0AAQ0R3P2"/>
<gene>
    <name evidence="2" type="ORF">B8W88_02835</name>
</gene>
<dbReference type="InterPro" id="IPR050678">
    <property type="entry name" value="DNA_Partitioning_ATPase"/>
</dbReference>
<dbReference type="EMBL" id="NCWV01000003">
    <property type="protein sequence ID" value="PAK89709.1"/>
    <property type="molecule type" value="Genomic_DNA"/>
</dbReference>
<evidence type="ECO:0000313" key="2">
    <source>
        <dbReference type="EMBL" id="PAK89709.1"/>
    </source>
</evidence>
<sequence length="279" mass="31178">MENGKVISFINMKGGVGKTTLCINIAHTLAAHFGKKVLLVDMDPQFNATQSMFTKFSNLNIYSKLRDESKTINGILQPAKGGLASSPTDNNVEDLVIRLFSQTEGDGHLDMIPGDLEIVNFESSSRGSERILSSFLKRKLDRKYDYILIDTPATYSIYSQSALLASDYFLVPVALEAYSALGYDLLRTAMRNDLALEESDIIELGIIFTMAKEGKVGREDIEGAFTDHKVFSKKLIEKERIKTGKMATFMYDMISTKDNIVDITQEFIDELEGEEHEAI</sequence>
<protein>
    <recommendedName>
        <fullName evidence="1">AAA domain-containing protein</fullName>
    </recommendedName>
</protein>
<dbReference type="PANTHER" id="PTHR13696:SF99">
    <property type="entry name" value="COBYRINIC ACID AC-DIAMIDE SYNTHASE"/>
    <property type="match status" value="1"/>
</dbReference>
<proteinExistence type="predicted"/>
<dbReference type="Gene3D" id="3.40.50.300">
    <property type="entry name" value="P-loop containing nucleotide triphosphate hydrolases"/>
    <property type="match status" value="1"/>
</dbReference>
<evidence type="ECO:0000313" key="3">
    <source>
        <dbReference type="Proteomes" id="UP000215635"/>
    </source>
</evidence>
<dbReference type="RefSeq" id="WP_003132960.1">
    <property type="nucleotide sequence ID" value="NZ_CP120842.1"/>
</dbReference>
<name>A0AAQ0R3P2_9LACT</name>
<dbReference type="SUPFAM" id="SSF52540">
    <property type="entry name" value="P-loop containing nucleoside triphosphate hydrolases"/>
    <property type="match status" value="1"/>
</dbReference>
<accession>A0AAQ0R3P2</accession>
<organism evidence="2 3">
    <name type="scientific">Lactococcus lactis</name>
    <dbReference type="NCBI Taxonomy" id="1358"/>
    <lineage>
        <taxon>Bacteria</taxon>
        <taxon>Bacillati</taxon>
        <taxon>Bacillota</taxon>
        <taxon>Bacilli</taxon>
        <taxon>Lactobacillales</taxon>
        <taxon>Streptococcaceae</taxon>
        <taxon>Lactococcus</taxon>
    </lineage>
</organism>
<dbReference type="InterPro" id="IPR025669">
    <property type="entry name" value="AAA_dom"/>
</dbReference>
<dbReference type="InterPro" id="IPR027417">
    <property type="entry name" value="P-loop_NTPase"/>
</dbReference>
<dbReference type="CDD" id="cd02042">
    <property type="entry name" value="ParAB_family"/>
    <property type="match status" value="1"/>
</dbReference>
<dbReference type="PANTHER" id="PTHR13696">
    <property type="entry name" value="P-LOOP CONTAINING NUCLEOSIDE TRIPHOSPHATE HYDROLASE"/>
    <property type="match status" value="1"/>
</dbReference>
<reference evidence="2 3" key="1">
    <citation type="submission" date="2017-04" db="EMBL/GenBank/DDBJ databases">
        <title>Kefir bacterial isolates.</title>
        <authorList>
            <person name="Kim Y."/>
            <person name="Blasche S."/>
            <person name="Patil K.R."/>
        </authorList>
    </citation>
    <scope>NUCLEOTIDE SEQUENCE [LARGE SCALE GENOMIC DNA]</scope>
    <source>
        <strain evidence="2 3">OG2</strain>
    </source>
</reference>
<feature type="domain" description="AAA" evidence="1">
    <location>
        <begin position="5"/>
        <end position="188"/>
    </location>
</feature>
<dbReference type="Pfam" id="PF13614">
    <property type="entry name" value="AAA_31"/>
    <property type="match status" value="1"/>
</dbReference>